<evidence type="ECO:0000256" key="5">
    <source>
        <dbReference type="PROSITE-ProRule" id="PRU10015"/>
    </source>
</evidence>
<evidence type="ECO:0000256" key="6">
    <source>
        <dbReference type="SAM" id="MobiDB-lite"/>
    </source>
</evidence>
<dbReference type="InterPro" id="IPR030390">
    <property type="entry name" value="MeTrfase_TrmA_AS"/>
</dbReference>
<name>A0A9X3M5Q1_9CORY</name>
<feature type="binding site" evidence="4">
    <location>
        <position position="300"/>
    </location>
    <ligand>
        <name>S-adenosyl-L-methionine</name>
        <dbReference type="ChEBI" id="CHEBI:59789"/>
    </ligand>
</feature>
<dbReference type="CDD" id="cd02440">
    <property type="entry name" value="AdoMet_MTases"/>
    <property type="match status" value="1"/>
</dbReference>
<dbReference type="EMBL" id="JAKMUV010000002">
    <property type="protein sequence ID" value="MCZ9304397.1"/>
    <property type="molecule type" value="Genomic_DNA"/>
</dbReference>
<evidence type="ECO:0000256" key="2">
    <source>
        <dbReference type="ARBA" id="ARBA00022679"/>
    </source>
</evidence>
<dbReference type="PANTHER" id="PTHR11061:SF30">
    <property type="entry name" value="TRNA (URACIL(54)-C(5))-METHYLTRANSFERASE"/>
    <property type="match status" value="1"/>
</dbReference>
<dbReference type="GeneID" id="301812380"/>
<gene>
    <name evidence="8" type="ORF">L8U58_02405</name>
</gene>
<dbReference type="GO" id="GO:0070475">
    <property type="term" value="P:rRNA base methylation"/>
    <property type="evidence" value="ECO:0007669"/>
    <property type="project" value="TreeGrafter"/>
</dbReference>
<reference evidence="8" key="1">
    <citation type="submission" date="2022-02" db="EMBL/GenBank/DDBJ databases">
        <title>Corynebacterium sp. from urogenital microbiome.</title>
        <authorList>
            <person name="Cappelli E.A."/>
            <person name="Ribeiro T.G."/>
            <person name="Peixe L."/>
        </authorList>
    </citation>
    <scope>NUCLEOTIDE SEQUENCE</scope>
    <source>
        <strain evidence="8">C9Ua_112</strain>
    </source>
</reference>
<evidence type="ECO:0000256" key="1">
    <source>
        <dbReference type="ARBA" id="ARBA00022603"/>
    </source>
</evidence>
<dbReference type="RefSeq" id="WP_269954619.1">
    <property type="nucleotide sequence ID" value="NZ_JAKMUV010000002.1"/>
</dbReference>
<evidence type="ECO:0000313" key="9">
    <source>
        <dbReference type="Proteomes" id="UP001146505"/>
    </source>
</evidence>
<keyword evidence="3 4" id="KW-0949">S-adenosyl-L-methionine</keyword>
<dbReference type="GO" id="GO:0070041">
    <property type="term" value="F:rRNA (uridine-C5-)-methyltransferase activity"/>
    <property type="evidence" value="ECO:0007669"/>
    <property type="project" value="TreeGrafter"/>
</dbReference>
<dbReference type="InterPro" id="IPR010280">
    <property type="entry name" value="U5_MeTrfase_fam"/>
</dbReference>
<feature type="binding site" evidence="4">
    <location>
        <position position="321"/>
    </location>
    <ligand>
        <name>S-adenosyl-L-methionine</name>
        <dbReference type="ChEBI" id="CHEBI:59789"/>
    </ligand>
</feature>
<protein>
    <submittedName>
        <fullName evidence="8">RsmD family RNA methyltransferase</fullName>
    </submittedName>
</protein>
<comment type="caution">
    <text evidence="8">The sequence shown here is derived from an EMBL/GenBank/DDBJ whole genome shotgun (WGS) entry which is preliminary data.</text>
</comment>
<dbReference type="Pfam" id="PF01938">
    <property type="entry name" value="TRAM"/>
    <property type="match status" value="1"/>
</dbReference>
<dbReference type="SUPFAM" id="SSF53335">
    <property type="entry name" value="S-adenosyl-L-methionine-dependent methyltransferases"/>
    <property type="match status" value="1"/>
</dbReference>
<dbReference type="PANTHER" id="PTHR11061">
    <property type="entry name" value="RNA M5U METHYLTRANSFERASE"/>
    <property type="match status" value="1"/>
</dbReference>
<accession>A0A9X3M5Q1</accession>
<feature type="domain" description="TRAM" evidence="7">
    <location>
        <begin position="14"/>
        <end position="47"/>
    </location>
</feature>
<feature type="binding site" evidence="4">
    <location>
        <position position="368"/>
    </location>
    <ligand>
        <name>S-adenosyl-L-methionine</name>
        <dbReference type="ChEBI" id="CHEBI:59789"/>
    </ligand>
</feature>
<keyword evidence="1 4" id="KW-0489">Methyltransferase</keyword>
<comment type="similarity">
    <text evidence="4">Belongs to the class I-like SAM-binding methyltransferase superfamily. RNA M5U methyltransferase family.</text>
</comment>
<evidence type="ECO:0000256" key="4">
    <source>
        <dbReference type="PROSITE-ProRule" id="PRU01024"/>
    </source>
</evidence>
<evidence type="ECO:0000256" key="3">
    <source>
        <dbReference type="ARBA" id="ARBA00022691"/>
    </source>
</evidence>
<dbReference type="InterPro" id="IPR012340">
    <property type="entry name" value="NA-bd_OB-fold"/>
</dbReference>
<dbReference type="PROSITE" id="PS01230">
    <property type="entry name" value="TRMA_1"/>
    <property type="match status" value="1"/>
</dbReference>
<dbReference type="Gene3D" id="2.40.50.1070">
    <property type="match status" value="1"/>
</dbReference>
<evidence type="ECO:0000313" key="8">
    <source>
        <dbReference type="EMBL" id="MCZ9304397.1"/>
    </source>
</evidence>
<dbReference type="Gene3D" id="2.40.50.140">
    <property type="entry name" value="Nucleic acid-binding proteins"/>
    <property type="match status" value="1"/>
</dbReference>
<evidence type="ECO:0000259" key="7">
    <source>
        <dbReference type="Pfam" id="PF01938"/>
    </source>
</evidence>
<feature type="active site" description="Nucleophile" evidence="4">
    <location>
        <position position="395"/>
    </location>
</feature>
<keyword evidence="9" id="KW-1185">Reference proteome</keyword>
<feature type="region of interest" description="Disordered" evidence="6">
    <location>
        <begin position="58"/>
        <end position="79"/>
    </location>
</feature>
<organism evidence="8 9">
    <name type="scientific">Corynebacterium macclintockiae</name>
    <dbReference type="NCBI Taxonomy" id="2913501"/>
    <lineage>
        <taxon>Bacteria</taxon>
        <taxon>Bacillati</taxon>
        <taxon>Actinomycetota</taxon>
        <taxon>Actinomycetes</taxon>
        <taxon>Mycobacteriales</taxon>
        <taxon>Corynebacteriaceae</taxon>
        <taxon>Corynebacterium</taxon>
    </lineage>
</organism>
<feature type="active site" evidence="5">
    <location>
        <position position="395"/>
    </location>
</feature>
<dbReference type="AlphaFoldDB" id="A0A9X3M5Q1"/>
<dbReference type="InterPro" id="IPR029063">
    <property type="entry name" value="SAM-dependent_MTases_sf"/>
</dbReference>
<dbReference type="InterPro" id="IPR002792">
    <property type="entry name" value="TRAM_dom"/>
</dbReference>
<dbReference type="Gene3D" id="3.40.50.150">
    <property type="entry name" value="Vaccinia Virus protein VP39"/>
    <property type="match status" value="1"/>
</dbReference>
<proteinExistence type="inferred from homology"/>
<sequence>MTKKWKRMGVTKTEEVVINLEGPANGGTVIGRLDGQVVFVRGGLPGEQDVTVALDPARKSNSKKGFRTGEATAVGQPHPHRVEPLCPAAKAGAGCCDLDFVDAIGALDYKKQVVLDQLRRVGKIDAETLNQIQVTTKSLEPYAGSRTRVRLAVYAQGTVGQRARGSHDVVSVEHECAQWSDALKDGLAQDIHQLQEAERLTPNTEIAVAVGDDGTRRMVQLQGSAGRPQAKALTGGPLPTVTRTVHYGEGLDREFDVQWESQVQDFWQAHSAAPQFYSSWIARHIPPAGKERASVAWDLYGGAGVFSAALSRKTDRVVCVDVAGSASEAGARALDAAGIDNVEFVDADVARSVSSLPRGGKVHAVVVDPPRTGAGAQAITDIAKARPRHVVHVGCDPATAARDLGVWIQRGYAIKELCVVDAFGLNHHVELLAYLVPTRGRRAGSRADS</sequence>
<feature type="binding site" evidence="4">
    <location>
        <position position="268"/>
    </location>
    <ligand>
        <name>S-adenosyl-L-methionine</name>
        <dbReference type="ChEBI" id="CHEBI:59789"/>
    </ligand>
</feature>
<keyword evidence="2 4" id="KW-0808">Transferase</keyword>
<dbReference type="PROSITE" id="PS51687">
    <property type="entry name" value="SAM_MT_RNA_M5U"/>
    <property type="match status" value="1"/>
</dbReference>
<dbReference type="Proteomes" id="UP001146505">
    <property type="component" value="Unassembled WGS sequence"/>
</dbReference>